<feature type="region of interest" description="Disordered" evidence="1">
    <location>
        <begin position="65"/>
        <end position="102"/>
    </location>
</feature>
<proteinExistence type="predicted"/>
<evidence type="ECO:0000313" key="2">
    <source>
        <dbReference type="EMBL" id="GFY25291.1"/>
    </source>
</evidence>
<accession>A0A8X7BAR0</accession>
<sequence>MQFLARDIIDELRLSRTEKSHYLRRDQRAVPARKKVLLIEETTLVLKQVPPANDISCHKKKNLDYPGLETSATPANDNSCHKKKYLDHPGLKRNAAPSTKNS</sequence>
<gene>
    <name evidence="2" type="ORF">TNCV_2484111</name>
</gene>
<organism evidence="2 3">
    <name type="scientific">Trichonephila clavipes</name>
    <name type="common">Golden silk orbweaver</name>
    <name type="synonym">Nephila clavipes</name>
    <dbReference type="NCBI Taxonomy" id="2585209"/>
    <lineage>
        <taxon>Eukaryota</taxon>
        <taxon>Metazoa</taxon>
        <taxon>Ecdysozoa</taxon>
        <taxon>Arthropoda</taxon>
        <taxon>Chelicerata</taxon>
        <taxon>Arachnida</taxon>
        <taxon>Araneae</taxon>
        <taxon>Araneomorphae</taxon>
        <taxon>Entelegynae</taxon>
        <taxon>Araneoidea</taxon>
        <taxon>Nephilidae</taxon>
        <taxon>Trichonephila</taxon>
    </lineage>
</organism>
<protein>
    <submittedName>
        <fullName evidence="2">Uncharacterized protein</fullName>
    </submittedName>
</protein>
<evidence type="ECO:0000256" key="1">
    <source>
        <dbReference type="SAM" id="MobiDB-lite"/>
    </source>
</evidence>
<reference evidence="2" key="1">
    <citation type="submission" date="2020-08" db="EMBL/GenBank/DDBJ databases">
        <title>Multicomponent nature underlies the extraordinary mechanical properties of spider dragline silk.</title>
        <authorList>
            <person name="Kono N."/>
            <person name="Nakamura H."/>
            <person name="Mori M."/>
            <person name="Yoshida Y."/>
            <person name="Ohtoshi R."/>
            <person name="Malay A.D."/>
            <person name="Moran D.A.P."/>
            <person name="Tomita M."/>
            <person name="Numata K."/>
            <person name="Arakawa K."/>
        </authorList>
    </citation>
    <scope>NUCLEOTIDE SEQUENCE</scope>
</reference>
<comment type="caution">
    <text evidence="2">The sequence shown here is derived from an EMBL/GenBank/DDBJ whole genome shotgun (WGS) entry which is preliminary data.</text>
</comment>
<keyword evidence="3" id="KW-1185">Reference proteome</keyword>
<name>A0A8X7BAR0_TRICX</name>
<dbReference type="Proteomes" id="UP000887159">
    <property type="component" value="Unassembled WGS sequence"/>
</dbReference>
<dbReference type="EMBL" id="BMAU01021371">
    <property type="protein sequence ID" value="GFY25291.1"/>
    <property type="molecule type" value="Genomic_DNA"/>
</dbReference>
<dbReference type="AlphaFoldDB" id="A0A8X7BAR0"/>
<evidence type="ECO:0000313" key="3">
    <source>
        <dbReference type="Proteomes" id="UP000887159"/>
    </source>
</evidence>